<reference evidence="2 3" key="1">
    <citation type="submission" date="2017-10" db="EMBL/GenBank/DDBJ databases">
        <title>Genomics of the genus Arcobacter.</title>
        <authorList>
            <person name="Perez-Cataluna A."/>
            <person name="Figueras M.J."/>
        </authorList>
    </citation>
    <scope>NUCLEOTIDE SEQUENCE [LARGE SCALE GENOMIC DNA]</scope>
    <source>
        <strain evidence="2 3">CECT 8987</strain>
    </source>
</reference>
<dbReference type="AlphaFoldDB" id="A0A4Q0XLU1"/>
<dbReference type="InterPro" id="IPR042245">
    <property type="entry name" value="Tgt2/MlaC_sf"/>
</dbReference>
<gene>
    <name evidence="2" type="ORF">CRV04_12425</name>
</gene>
<dbReference type="Proteomes" id="UP000290657">
    <property type="component" value="Unassembled WGS sequence"/>
</dbReference>
<evidence type="ECO:0000313" key="2">
    <source>
        <dbReference type="EMBL" id="RXJ53758.1"/>
    </source>
</evidence>
<dbReference type="PROSITE" id="PS51257">
    <property type="entry name" value="PROKAR_LIPOPROTEIN"/>
    <property type="match status" value="1"/>
</dbReference>
<accession>A0A4Q0XLU1</accession>
<keyword evidence="1" id="KW-0732">Signal</keyword>
<proteinExistence type="predicted"/>
<dbReference type="Pfam" id="PF05494">
    <property type="entry name" value="MlaC"/>
    <property type="match status" value="1"/>
</dbReference>
<dbReference type="RefSeq" id="WP_128997185.1">
    <property type="nucleotide sequence ID" value="NZ_PDKN01000012.1"/>
</dbReference>
<comment type="caution">
    <text evidence="2">The sequence shown here is derived from an EMBL/GenBank/DDBJ whole genome shotgun (WGS) entry which is preliminary data.</text>
</comment>
<dbReference type="Gene3D" id="3.10.450.710">
    <property type="entry name" value="Tgt2/MlaC"/>
    <property type="match status" value="1"/>
</dbReference>
<dbReference type="OrthoDB" id="9798905at2"/>
<dbReference type="PANTHER" id="PTHR36573">
    <property type="entry name" value="INTERMEMBRANE PHOSPHOLIPID TRANSPORT SYSTEM BINDING PROTEIN MLAC"/>
    <property type="match status" value="1"/>
</dbReference>
<keyword evidence="3" id="KW-1185">Reference proteome</keyword>
<feature type="signal peptide" evidence="1">
    <location>
        <begin position="1"/>
        <end position="22"/>
    </location>
</feature>
<dbReference type="InterPro" id="IPR008869">
    <property type="entry name" value="MlaC/ttg2D"/>
</dbReference>
<name>A0A4Q0XLU1_9BACT</name>
<evidence type="ECO:0000313" key="3">
    <source>
        <dbReference type="Proteomes" id="UP000290657"/>
    </source>
</evidence>
<evidence type="ECO:0000256" key="1">
    <source>
        <dbReference type="SAM" id="SignalP"/>
    </source>
</evidence>
<sequence>MKKTIKIVVICCLFLTQACALKEDVLLDQMRSKINNATKLLQNKTMDETQKEHALFNLFDPVFDFELMSKLSLGRQWMSLTNEQQELYKKTFEDKLKASYMDQLNLYTNQQVLVQGITKTKSNRIELLMHIKGTEDTYEVIYKFYKNKQNDWLIYDINILGVSMIQTYINQFVGVLQKDSFEALIQKLSEVKAISK</sequence>
<feature type="chain" id="PRO_5020941197" evidence="1">
    <location>
        <begin position="23"/>
        <end position="196"/>
    </location>
</feature>
<organism evidence="2 3">
    <name type="scientific">Candidatus Marinarcus aquaticus</name>
    <dbReference type="NCBI Taxonomy" id="2044504"/>
    <lineage>
        <taxon>Bacteria</taxon>
        <taxon>Pseudomonadati</taxon>
        <taxon>Campylobacterota</taxon>
        <taxon>Epsilonproteobacteria</taxon>
        <taxon>Campylobacterales</taxon>
        <taxon>Arcobacteraceae</taxon>
        <taxon>Candidatus Marinarcus</taxon>
    </lineage>
</organism>
<dbReference type="EMBL" id="PDKN01000012">
    <property type="protein sequence ID" value="RXJ53758.1"/>
    <property type="molecule type" value="Genomic_DNA"/>
</dbReference>
<protein>
    <submittedName>
        <fullName evidence="2">Toluene tolerance protein</fullName>
    </submittedName>
</protein>
<dbReference type="PANTHER" id="PTHR36573:SF1">
    <property type="entry name" value="INTERMEMBRANE PHOSPHOLIPID TRANSPORT SYSTEM BINDING PROTEIN MLAC"/>
    <property type="match status" value="1"/>
</dbReference>